<accession>A0A7S2GQN0</accession>
<proteinExistence type="predicted"/>
<dbReference type="SUPFAM" id="SSF56317">
    <property type="entry name" value="Carbon-nitrogen hydrolase"/>
    <property type="match status" value="1"/>
</dbReference>
<gene>
    <name evidence="2" type="ORF">CBRE1094_LOCUS20997</name>
</gene>
<dbReference type="PANTHER" id="PTHR23088:SF27">
    <property type="entry name" value="DEAMINATED GLUTATHIONE AMIDASE"/>
    <property type="match status" value="1"/>
</dbReference>
<protein>
    <recommendedName>
        <fullName evidence="1">CN hydrolase domain-containing protein</fullName>
    </recommendedName>
</protein>
<sequence length="268" mass="28190">MRLVGSCCRPGRVRVVDACRVPKMIGNLLLLVGSTCAARVASLSGHDSTAWVSTSPCQGSAANATACNLKVYEAAASSAASLNADVVLFPEAYGLAQITDSFEPFMSPLGAQPCSSANALAPQQRTLACAAARNNITIAASVFARFANGTKRILELVYNSRGVVIASYSKWVLVPVAETHFAEAGPFAPTTFELAGMRWGIVICYEGIYPEMPWGAQCLPLNPLLSSQGLRVHGAGLTDRLIEVGAMSPWRLIGSLVGWLIEAGATSQ</sequence>
<dbReference type="InterPro" id="IPR003010">
    <property type="entry name" value="C-N_Hydrolase"/>
</dbReference>
<evidence type="ECO:0000313" key="2">
    <source>
        <dbReference type="EMBL" id="CAD9465345.1"/>
    </source>
</evidence>
<name>A0A7S2GQN0_9EUKA</name>
<dbReference type="PANTHER" id="PTHR23088">
    <property type="entry name" value="NITRILASE-RELATED"/>
    <property type="match status" value="1"/>
</dbReference>
<dbReference type="EMBL" id="HBGU01038414">
    <property type="protein sequence ID" value="CAD9465345.1"/>
    <property type="molecule type" value="Transcribed_RNA"/>
</dbReference>
<feature type="domain" description="CN hydrolase" evidence="1">
    <location>
        <begin position="52"/>
        <end position="268"/>
    </location>
</feature>
<reference evidence="2" key="1">
    <citation type="submission" date="2021-01" db="EMBL/GenBank/DDBJ databases">
        <authorList>
            <person name="Corre E."/>
            <person name="Pelletier E."/>
            <person name="Niang G."/>
            <person name="Scheremetjew M."/>
            <person name="Finn R."/>
            <person name="Kale V."/>
            <person name="Holt S."/>
            <person name="Cochrane G."/>
            <person name="Meng A."/>
            <person name="Brown T."/>
            <person name="Cohen L."/>
        </authorList>
    </citation>
    <scope>NUCLEOTIDE SEQUENCE</scope>
    <source>
        <strain evidence="2">UTEX LB 985</strain>
    </source>
</reference>
<dbReference type="InterPro" id="IPR036526">
    <property type="entry name" value="C-N_Hydrolase_sf"/>
</dbReference>
<dbReference type="AlphaFoldDB" id="A0A7S2GQN0"/>
<organism evidence="2">
    <name type="scientific">Haptolina brevifila</name>
    <dbReference type="NCBI Taxonomy" id="156173"/>
    <lineage>
        <taxon>Eukaryota</taxon>
        <taxon>Haptista</taxon>
        <taxon>Haptophyta</taxon>
        <taxon>Prymnesiophyceae</taxon>
        <taxon>Prymnesiales</taxon>
        <taxon>Prymnesiaceae</taxon>
        <taxon>Haptolina</taxon>
    </lineage>
</organism>
<dbReference type="Gene3D" id="3.60.110.10">
    <property type="entry name" value="Carbon-nitrogen hydrolase"/>
    <property type="match status" value="1"/>
</dbReference>
<dbReference type="Pfam" id="PF00795">
    <property type="entry name" value="CN_hydrolase"/>
    <property type="match status" value="1"/>
</dbReference>
<dbReference type="PROSITE" id="PS50263">
    <property type="entry name" value="CN_HYDROLASE"/>
    <property type="match status" value="1"/>
</dbReference>
<evidence type="ECO:0000259" key="1">
    <source>
        <dbReference type="PROSITE" id="PS50263"/>
    </source>
</evidence>